<dbReference type="GO" id="GO:0033017">
    <property type="term" value="C:sarcoplasmic reticulum membrane"/>
    <property type="evidence" value="ECO:0007669"/>
    <property type="project" value="TreeGrafter"/>
</dbReference>
<dbReference type="GO" id="GO:0005790">
    <property type="term" value="C:smooth endoplasmic reticulum"/>
    <property type="evidence" value="ECO:0007669"/>
    <property type="project" value="TreeGrafter"/>
</dbReference>
<evidence type="ECO:0000259" key="2">
    <source>
        <dbReference type="Pfam" id="PF21119"/>
    </source>
</evidence>
<dbReference type="GO" id="GO:0005219">
    <property type="term" value="F:ryanodine-sensitive calcium-release channel activity"/>
    <property type="evidence" value="ECO:0007669"/>
    <property type="project" value="TreeGrafter"/>
</dbReference>
<dbReference type="GO" id="GO:0042383">
    <property type="term" value="C:sarcolemma"/>
    <property type="evidence" value="ECO:0007669"/>
    <property type="project" value="TreeGrafter"/>
</dbReference>
<evidence type="ECO:0000313" key="4">
    <source>
        <dbReference type="Proteomes" id="UP000540150"/>
    </source>
</evidence>
<dbReference type="GO" id="GO:0034704">
    <property type="term" value="C:calcium channel complex"/>
    <property type="evidence" value="ECO:0007669"/>
    <property type="project" value="TreeGrafter"/>
</dbReference>
<gene>
    <name evidence="3" type="primary">Ryr1_3</name>
    <name evidence="3" type="ORF">EULNIG_R15124</name>
</gene>
<proteinExistence type="predicted"/>
<dbReference type="GO" id="GO:0006941">
    <property type="term" value="P:striated muscle contraction"/>
    <property type="evidence" value="ECO:0007669"/>
    <property type="project" value="TreeGrafter"/>
</dbReference>
<dbReference type="GO" id="GO:0014808">
    <property type="term" value="P:release of sequestered calcium ion into cytosol by sarcoplasmic reticulum"/>
    <property type="evidence" value="ECO:0007669"/>
    <property type="project" value="TreeGrafter"/>
</dbReference>
<name>A0A7K8D3L8_9CORV</name>
<feature type="domain" description="Ryanodine receptor junctional solenoid" evidence="2">
    <location>
        <begin position="3"/>
        <end position="35"/>
    </location>
</feature>
<protein>
    <submittedName>
        <fullName evidence="3">RYR1 protein</fullName>
    </submittedName>
</protein>
<dbReference type="OrthoDB" id="300855at2759"/>
<organism evidence="3 4">
    <name type="scientific">Eulacestoma nigropectus</name>
    <name type="common">wattled ploughbill</name>
    <dbReference type="NCBI Taxonomy" id="461239"/>
    <lineage>
        <taxon>Eukaryota</taxon>
        <taxon>Metazoa</taxon>
        <taxon>Chordata</taxon>
        <taxon>Craniata</taxon>
        <taxon>Vertebrata</taxon>
        <taxon>Euteleostomi</taxon>
        <taxon>Archelosauria</taxon>
        <taxon>Archosauria</taxon>
        <taxon>Dinosauria</taxon>
        <taxon>Saurischia</taxon>
        <taxon>Theropoda</taxon>
        <taxon>Coelurosauria</taxon>
        <taxon>Aves</taxon>
        <taxon>Neognathae</taxon>
        <taxon>Neoaves</taxon>
        <taxon>Telluraves</taxon>
        <taxon>Australaves</taxon>
        <taxon>Passeriformes</taxon>
        <taxon>Corvoidea</taxon>
        <taxon>Pachycephalidae</taxon>
        <taxon>Eulacestoma</taxon>
    </lineage>
</organism>
<dbReference type="EMBL" id="VZTE01003188">
    <property type="protein sequence ID" value="NXB33763.1"/>
    <property type="molecule type" value="Genomic_DNA"/>
</dbReference>
<dbReference type="PANTHER" id="PTHR46399">
    <property type="entry name" value="B30.2/SPRY DOMAIN-CONTAINING PROTEIN"/>
    <property type="match status" value="1"/>
</dbReference>
<feature type="domain" description="RIH" evidence="1">
    <location>
        <begin position="202"/>
        <end position="263"/>
    </location>
</feature>
<keyword evidence="4" id="KW-1185">Reference proteome</keyword>
<evidence type="ECO:0000259" key="1">
    <source>
        <dbReference type="Pfam" id="PF01365"/>
    </source>
</evidence>
<dbReference type="InterPro" id="IPR048581">
    <property type="entry name" value="RYDR_Jsol"/>
</dbReference>
<dbReference type="Pfam" id="PF01365">
    <property type="entry name" value="RYDR_ITPR"/>
    <property type="match status" value="1"/>
</dbReference>
<dbReference type="PANTHER" id="PTHR46399:SF10">
    <property type="entry name" value="RYANODINE RECEPTOR 1"/>
    <property type="match status" value="1"/>
</dbReference>
<feature type="non-terminal residue" evidence="3">
    <location>
        <position position="1"/>
    </location>
</feature>
<evidence type="ECO:0000313" key="3">
    <source>
        <dbReference type="EMBL" id="NXB33763.1"/>
    </source>
</evidence>
<dbReference type="InterPro" id="IPR015925">
    <property type="entry name" value="Ryanodine_IP3_receptor"/>
</dbReference>
<dbReference type="GO" id="GO:0030018">
    <property type="term" value="C:Z disc"/>
    <property type="evidence" value="ECO:0007669"/>
    <property type="project" value="TreeGrafter"/>
</dbReference>
<feature type="non-terminal residue" evidence="3">
    <location>
        <position position="263"/>
    </location>
</feature>
<dbReference type="InterPro" id="IPR000699">
    <property type="entry name" value="RIH_dom"/>
</dbReference>
<dbReference type="AlphaFoldDB" id="A0A7K8D3L8"/>
<reference evidence="3 4" key="1">
    <citation type="submission" date="2019-09" db="EMBL/GenBank/DDBJ databases">
        <title>Bird 10,000 Genomes (B10K) Project - Family phase.</title>
        <authorList>
            <person name="Zhang G."/>
        </authorList>
    </citation>
    <scope>NUCLEOTIDE SEQUENCE [LARGE SCALE GENOMIC DNA]</scope>
    <source>
        <strain evidence="3">B10K-DU-029-39</strain>
        <tissue evidence="3">Heart or muscle</tissue>
    </source>
</reference>
<dbReference type="Pfam" id="PF21119">
    <property type="entry name" value="RYDR_Jsol"/>
    <property type="match status" value="1"/>
</dbReference>
<dbReference type="Proteomes" id="UP000540150">
    <property type="component" value="Unassembled WGS sequence"/>
</dbReference>
<comment type="caution">
    <text evidence="3">The sequence shown here is derived from an EMBL/GenBank/DDBJ whole genome shotgun (WGS) entry which is preliminary data.</text>
</comment>
<accession>A0A7K8D3L8</accession>
<sequence length="263" mass="28778">PGTLQELISQTMVHWAQESFIQSPALVRAMFSLLHGQYDALGELGRALPKAYAISATSVPDTTALLECLGQIRSLLIVQMGPEEENLMIQSIGCVGTGPWDPETPLSTLGVLPDTLRGDPCTPSLSPAVPLTPVSPCVPQACRAPRPWTWRPRPSSTTTSWRWPSRSRTWRRWGQRGPRVTLIPPVSPRVPPCPPDVPCAQVVTYLASCGLQSCPMLLAKGYPDIGWNPCGGEKYLDFLRFAVFVNGESVEENANVVVRLLIR</sequence>